<protein>
    <submittedName>
        <fullName evidence="1">Uncharacterized protein</fullName>
    </submittedName>
</protein>
<proteinExistence type="predicted"/>
<dbReference type="SUPFAM" id="SSF64182">
    <property type="entry name" value="DHH phosphoesterases"/>
    <property type="match status" value="1"/>
</dbReference>
<reference evidence="1" key="1">
    <citation type="submission" date="2019-08" db="EMBL/GenBank/DDBJ databases">
        <authorList>
            <person name="Kucharzyk K."/>
            <person name="Murdoch R.W."/>
            <person name="Higgins S."/>
            <person name="Loffler F."/>
        </authorList>
    </citation>
    <scope>NUCLEOTIDE SEQUENCE</scope>
</reference>
<evidence type="ECO:0000313" key="1">
    <source>
        <dbReference type="EMBL" id="MPM97444.1"/>
    </source>
</evidence>
<dbReference type="EMBL" id="VSSQ01043726">
    <property type="protein sequence ID" value="MPM97444.1"/>
    <property type="molecule type" value="Genomic_DNA"/>
</dbReference>
<name>A0A645E6J1_9ZZZZ</name>
<dbReference type="AlphaFoldDB" id="A0A645E6J1"/>
<accession>A0A645E6J1</accession>
<comment type="caution">
    <text evidence="1">The sequence shown here is derived from an EMBL/GenBank/DDBJ whole genome shotgun (WGS) entry which is preliminary data.</text>
</comment>
<organism evidence="1">
    <name type="scientific">bioreactor metagenome</name>
    <dbReference type="NCBI Taxonomy" id="1076179"/>
    <lineage>
        <taxon>unclassified sequences</taxon>
        <taxon>metagenomes</taxon>
        <taxon>ecological metagenomes</taxon>
    </lineage>
</organism>
<dbReference type="InterPro" id="IPR038763">
    <property type="entry name" value="DHH_sf"/>
</dbReference>
<sequence length="122" mass="13885">MQVESFFRSEKRPVVTFNQFLPDFGSLNIDIAAESYSEMLFHLMKRLLVVASGERELVEFFEGNDLATLLLFGIETKTQHLQTQSATSSTFLAVAELMQYGGKRFLLTPKRVSTNSRKTIKN</sequence>
<dbReference type="Gene3D" id="3.90.1640.10">
    <property type="entry name" value="inorganic pyrophosphatase (n-terminal core)"/>
    <property type="match status" value="1"/>
</dbReference>
<gene>
    <name evidence="1" type="ORF">SDC9_144617</name>
</gene>